<feature type="compositionally biased region" description="Low complexity" evidence="1">
    <location>
        <begin position="34"/>
        <end position="46"/>
    </location>
</feature>
<evidence type="ECO:0000313" key="2">
    <source>
        <dbReference type="EMBL" id="KAF6006838.1"/>
    </source>
</evidence>
<gene>
    <name evidence="2" type="ORF">HII12_004762</name>
</gene>
<evidence type="ECO:0000256" key="1">
    <source>
        <dbReference type="SAM" id="MobiDB-lite"/>
    </source>
</evidence>
<dbReference type="EMBL" id="JABCYN010000046">
    <property type="protein sequence ID" value="KAF6006838.1"/>
    <property type="molecule type" value="Genomic_DNA"/>
</dbReference>
<dbReference type="Proteomes" id="UP000568158">
    <property type="component" value="Unassembled WGS sequence"/>
</dbReference>
<feature type="region of interest" description="Disordered" evidence="1">
    <location>
        <begin position="1"/>
        <end position="46"/>
    </location>
</feature>
<accession>A0A8H6B814</accession>
<organism evidence="2 3">
    <name type="scientific">Dekkera bruxellensis</name>
    <name type="common">Brettanomyces custersii</name>
    <dbReference type="NCBI Taxonomy" id="5007"/>
    <lineage>
        <taxon>Eukaryota</taxon>
        <taxon>Fungi</taxon>
        <taxon>Dikarya</taxon>
        <taxon>Ascomycota</taxon>
        <taxon>Saccharomycotina</taxon>
        <taxon>Pichiomycetes</taxon>
        <taxon>Pichiales</taxon>
        <taxon>Pichiaceae</taxon>
        <taxon>Brettanomyces</taxon>
    </lineage>
</organism>
<comment type="caution">
    <text evidence="2">The sequence shown here is derived from an EMBL/GenBank/DDBJ whole genome shotgun (WGS) entry which is preliminary data.</text>
</comment>
<proteinExistence type="predicted"/>
<feature type="compositionally biased region" description="Low complexity" evidence="1">
    <location>
        <begin position="9"/>
        <end position="23"/>
    </location>
</feature>
<name>A0A8H6B814_DEKBR</name>
<evidence type="ECO:0000313" key="3">
    <source>
        <dbReference type="Proteomes" id="UP000568158"/>
    </source>
</evidence>
<protein>
    <submittedName>
        <fullName evidence="2">Uncharacterized protein</fullName>
    </submittedName>
</protein>
<sequence length="787" mass="88295">MNSREQNCSDSASSASMYSNVSSQTPDLTDSERAASSSDSSSSSYLKSGHISVEDIWNTVSKNSDETIDSFLDKLPFGAEFTKEDAISLLKTPPSLRSAEIQENQLEFLTVWNIISSGNELQETIGLPESQELFVKEKTLCFTFSKLFRYHFQLPYEHPNFGFKKFGSLLANGPTSLILTVMKICVSSMEYHDRSFWKLRRLLTLMIALCFGNRSLLQGLIVDFSTPENIERLRSVANFPTDGNSSSLSDHRGPLSVLNGMHELSSFFDGGSNGDSILEFTISSDTSSAILASLLFVLNLNKKKKLLQENDKATIAWLATSCITDNEYKEVFLIYVVHHPDVIQKLSQVDFGTSEIGNLTDYFLKSICLELVANFTPLYLGSLGLTSIIKGRLSGIALELGGLNTAKAEIPKNVFLPIFELVNQNTKLDFMQEQNLLVYLYLGINALDDYIVDRYTMTDCLLQLDELGCSLSLNGLLDDVQYILSYALNEVLVAKMPQLGIFGFDYIPPVRRQDSLLEAPFSSEKSVLVDSFTNEELVKQTELVRILKSCIGQNSRLRRKVYRLLSSINRNSGLLVRTKGCGEEEKEQNLYKYHLNSGYRLAGFEDRELLNYKLAYFGIGTSIKADVAMLVVAYNLKSFDLTFSSALSRSISDTFLSIGSIYMEFGILTMYKIMIEACERSVRLANEAAMALAEILPNPKRNVEENPRKKDFAMMLQSNTIASNLIRLFVEEFDDGKTIAFKKMINFLKNHPSSLKPKKKRAGNCEVGCRRVLEVGEVISWVCEKEI</sequence>
<dbReference type="AlphaFoldDB" id="A0A8H6B814"/>
<reference evidence="2 3" key="1">
    <citation type="journal article" date="2020" name="Appl. Microbiol. Biotechnol.">
        <title>Targeted gene deletion in Brettanomyces bruxellensis with an expression-free CRISPR-Cas9 system.</title>
        <authorList>
            <person name="Varela C."/>
            <person name="Bartel C."/>
            <person name="Onetto C."/>
            <person name="Borneman A."/>
        </authorList>
    </citation>
    <scope>NUCLEOTIDE SEQUENCE [LARGE SCALE GENOMIC DNA]</scope>
    <source>
        <strain evidence="2 3">AWRI1613</strain>
    </source>
</reference>